<dbReference type="Gene3D" id="3.30.710.10">
    <property type="entry name" value="Potassium Channel Kv1.1, Chain A"/>
    <property type="match status" value="1"/>
</dbReference>
<dbReference type="InterPro" id="IPR000210">
    <property type="entry name" value="BTB/POZ_dom"/>
</dbReference>
<feature type="non-terminal residue" evidence="2">
    <location>
        <position position="161"/>
    </location>
</feature>
<reference evidence="3" key="1">
    <citation type="submission" date="2022-10" db="EMBL/GenBank/DDBJ databases">
        <title>Genome assembly of Pristionchus species.</title>
        <authorList>
            <person name="Yoshida K."/>
            <person name="Sommer R.J."/>
        </authorList>
    </citation>
    <scope>NUCLEOTIDE SEQUENCE [LARGE SCALE GENOMIC DNA]</scope>
    <source>
        <strain evidence="3">RS5460</strain>
    </source>
</reference>
<dbReference type="CDD" id="cd18186">
    <property type="entry name" value="BTB_POZ_ZBTB_KLHL-like"/>
    <property type="match status" value="1"/>
</dbReference>
<dbReference type="Pfam" id="PF00651">
    <property type="entry name" value="BTB"/>
    <property type="match status" value="1"/>
</dbReference>
<dbReference type="SUPFAM" id="SSF54695">
    <property type="entry name" value="POZ domain"/>
    <property type="match status" value="1"/>
</dbReference>
<keyword evidence="3" id="KW-1185">Reference proteome</keyword>
<feature type="non-terminal residue" evidence="2">
    <location>
        <position position="1"/>
    </location>
</feature>
<dbReference type="PANTHER" id="PTHR47022:SF1">
    <property type="entry name" value="BTB AND MATH DOMAIN-CONTAINING PROTEIN 36-RELATED"/>
    <property type="match status" value="1"/>
</dbReference>
<dbReference type="PROSITE" id="PS50097">
    <property type="entry name" value="BTB"/>
    <property type="match status" value="1"/>
</dbReference>
<dbReference type="AlphaFoldDB" id="A0AAN5D1D9"/>
<feature type="domain" description="BTB" evidence="1">
    <location>
        <begin position="39"/>
        <end position="106"/>
    </location>
</feature>
<sequence length="161" mass="18651">QGFIKDGRITFEARFTLSNIVGIRTAPHFDFTDSDEPYLDVALLIGGEKVYVSKQILAIHSPVFHAMFFGDFSEKNKDEIELKDVDREYFRFINSCIYTSYIFISVDSAEYLLHLSDRFEMTVVLDQVEKFLVDSATLDINVKLMLSDQYRLVNLQVHLFS</sequence>
<protein>
    <recommendedName>
        <fullName evidence="1">BTB domain-containing protein</fullName>
    </recommendedName>
</protein>
<dbReference type="SMART" id="SM00225">
    <property type="entry name" value="BTB"/>
    <property type="match status" value="1"/>
</dbReference>
<dbReference type="Proteomes" id="UP001328107">
    <property type="component" value="Unassembled WGS sequence"/>
</dbReference>
<dbReference type="InterPro" id="IPR011333">
    <property type="entry name" value="SKP1/BTB/POZ_sf"/>
</dbReference>
<dbReference type="PANTHER" id="PTHR47022">
    <property type="entry name" value="BTB AND MATH DOMAIN-CONTAINING PROTEIN 36-RELATED"/>
    <property type="match status" value="1"/>
</dbReference>
<comment type="caution">
    <text evidence="2">The sequence shown here is derived from an EMBL/GenBank/DDBJ whole genome shotgun (WGS) entry which is preliminary data.</text>
</comment>
<gene>
    <name evidence="2" type="ORF">PMAYCL1PPCAC_24938</name>
</gene>
<evidence type="ECO:0000313" key="3">
    <source>
        <dbReference type="Proteomes" id="UP001328107"/>
    </source>
</evidence>
<dbReference type="EMBL" id="BTRK01000005">
    <property type="protein sequence ID" value="GMR54743.1"/>
    <property type="molecule type" value="Genomic_DNA"/>
</dbReference>
<accession>A0AAN5D1D9</accession>
<evidence type="ECO:0000259" key="1">
    <source>
        <dbReference type="PROSITE" id="PS50097"/>
    </source>
</evidence>
<name>A0AAN5D1D9_9BILA</name>
<evidence type="ECO:0000313" key="2">
    <source>
        <dbReference type="EMBL" id="GMR54743.1"/>
    </source>
</evidence>
<organism evidence="2 3">
    <name type="scientific">Pristionchus mayeri</name>
    <dbReference type="NCBI Taxonomy" id="1317129"/>
    <lineage>
        <taxon>Eukaryota</taxon>
        <taxon>Metazoa</taxon>
        <taxon>Ecdysozoa</taxon>
        <taxon>Nematoda</taxon>
        <taxon>Chromadorea</taxon>
        <taxon>Rhabditida</taxon>
        <taxon>Rhabditina</taxon>
        <taxon>Diplogasteromorpha</taxon>
        <taxon>Diplogasteroidea</taxon>
        <taxon>Neodiplogasteridae</taxon>
        <taxon>Pristionchus</taxon>
    </lineage>
</organism>
<proteinExistence type="predicted"/>